<reference evidence="1 2" key="1">
    <citation type="submission" date="2019-08" db="EMBL/GenBank/DDBJ databases">
        <title>The genome of the soybean aphid Biotype 1, its phylome, world population structure and adaptation to the North American continent.</title>
        <authorList>
            <person name="Giordano R."/>
            <person name="Donthu R.K."/>
            <person name="Hernandez A.G."/>
            <person name="Wright C.L."/>
            <person name="Zimin A.V."/>
        </authorList>
    </citation>
    <scope>NUCLEOTIDE SEQUENCE [LARGE SCALE GENOMIC DNA]</scope>
    <source>
        <tissue evidence="1">Whole aphids</tissue>
    </source>
</reference>
<proteinExistence type="predicted"/>
<evidence type="ECO:0000313" key="2">
    <source>
        <dbReference type="Proteomes" id="UP000475862"/>
    </source>
</evidence>
<evidence type="ECO:0008006" key="3">
    <source>
        <dbReference type="Google" id="ProtNLM"/>
    </source>
</evidence>
<sequence>MLRSTKFLSSLEKFKVDYPEDKVVQINDEFRRVVKDICDGLRNVELVFSSLTSDSRMCQILKHLSSIMKHFINADKAQSLDDTNFTLFMKLSQLTTKFKTLILSEILDDIFISKNDYCLFNYEKEQYICNTYKSKLKSLKTNSDKSEIYEKNVCFTYFLIEYLRLLSEFKTKNVPLEENITLLLDVANDDMLAKNYHVISNILPQSTKLIILQKITNCIIKPEFDLRDCEILQSKNKDYKLEIHAVTFFTLQNICEHLENKKVNQSSLILSKFNVESIISLIDSRPDLSFENIYEESAKLITFKRYKKVIEVPSEIIKKCLKVLKLLNILLRCNQTQINNSPFSLVLLSILSEFVMATNLDNFSIKELITIVIDFLKICGLPMHFLAVSFAFNIYQKLKSDNELEYKSRNLFKSISIKINKDCLQKQYITKDLEKIINYEKNWVDTAIIIACFLDGISENQSIEKKCFIDFYYALNEMVILSFNYICSQNHLLVYPYCVSLNFSIVNKNDDCLFNNLAVLDDYITLLFNENTKVRLEDKKFLLNTIFKNYDIITHCISKEFLSKCWEYILNPISMDDNVSKILLDLCSSNDLIKFINILKIETVKIIERNESTINQGYYEYIQELWSYLLNIQLFNQKKKIRKDSINHFCFVLNRTFLFNTKKIQTEQGLILLIKLVCSLLQIPWINKTTMMNCSLRIMTFVEKSTSNAAQLLIEASELLIVLYKCPNNSIKPYLGLYTTTLTNFLKKCLSVVYPMILSKDTLRFDHSYCIPFHKLEKCSSLFKQNKSDFDLISRYMIEDLIELVSIEMNCFGVIMRHFYNVIYNIMDVCSTEEMTLLINNIQGPSLQMLKNIYSEYRSNVRYSGRL</sequence>
<gene>
    <name evidence="1" type="ORF">AGLY_016004</name>
</gene>
<dbReference type="Proteomes" id="UP000475862">
    <property type="component" value="Unassembled WGS sequence"/>
</dbReference>
<accession>A0A6G0SYW8</accession>
<dbReference type="OrthoDB" id="6603406at2759"/>
<comment type="caution">
    <text evidence="1">The sequence shown here is derived from an EMBL/GenBank/DDBJ whole genome shotgun (WGS) entry which is preliminary data.</text>
</comment>
<evidence type="ECO:0000313" key="1">
    <source>
        <dbReference type="EMBL" id="KAE9523452.1"/>
    </source>
</evidence>
<protein>
    <recommendedName>
        <fullName evidence="3">Nucleolar 27S pre-rRNA processing Urb2/Npa2 C-terminal domain-containing protein</fullName>
    </recommendedName>
</protein>
<keyword evidence="2" id="KW-1185">Reference proteome</keyword>
<dbReference type="EMBL" id="VYZN01000079">
    <property type="protein sequence ID" value="KAE9523452.1"/>
    <property type="molecule type" value="Genomic_DNA"/>
</dbReference>
<organism evidence="1 2">
    <name type="scientific">Aphis glycines</name>
    <name type="common">Soybean aphid</name>
    <dbReference type="NCBI Taxonomy" id="307491"/>
    <lineage>
        <taxon>Eukaryota</taxon>
        <taxon>Metazoa</taxon>
        <taxon>Ecdysozoa</taxon>
        <taxon>Arthropoda</taxon>
        <taxon>Hexapoda</taxon>
        <taxon>Insecta</taxon>
        <taxon>Pterygota</taxon>
        <taxon>Neoptera</taxon>
        <taxon>Paraneoptera</taxon>
        <taxon>Hemiptera</taxon>
        <taxon>Sternorrhyncha</taxon>
        <taxon>Aphidomorpha</taxon>
        <taxon>Aphidoidea</taxon>
        <taxon>Aphididae</taxon>
        <taxon>Aphidini</taxon>
        <taxon>Aphis</taxon>
        <taxon>Aphis</taxon>
    </lineage>
</organism>
<name>A0A6G0SYW8_APHGL</name>
<dbReference type="AlphaFoldDB" id="A0A6G0SYW8"/>